<dbReference type="InterPro" id="IPR026341">
    <property type="entry name" value="T9SS_type_B"/>
</dbReference>
<gene>
    <name evidence="1" type="ORF">SAMN05660313_02740</name>
</gene>
<organism evidence="1 2">
    <name type="scientific">Cellulophaga fucicola</name>
    <dbReference type="NCBI Taxonomy" id="76595"/>
    <lineage>
        <taxon>Bacteria</taxon>
        <taxon>Pseudomonadati</taxon>
        <taxon>Bacteroidota</taxon>
        <taxon>Flavobacteriia</taxon>
        <taxon>Flavobacteriales</taxon>
        <taxon>Flavobacteriaceae</taxon>
        <taxon>Cellulophaga</taxon>
    </lineage>
</organism>
<dbReference type="InterPro" id="IPR013783">
    <property type="entry name" value="Ig-like_fold"/>
</dbReference>
<dbReference type="Gene3D" id="2.60.40.10">
    <property type="entry name" value="Immunoglobulins"/>
    <property type="match status" value="1"/>
</dbReference>
<dbReference type="InterPro" id="IPR011047">
    <property type="entry name" value="Quinoprotein_ADH-like_sf"/>
</dbReference>
<name>A0A1K1QL96_9FLAO</name>
<sequence length="796" mass="87263">MINHLKSAYLLFIIFYLFSINSNSQTIQWQNTIGGSSNEWLFSTDIALDGNYILGGYSYSDTSGDKTENTKGNNDYWILKLDDATGGIIWQKTIGGNATEYATSTKQTKDGGYIIGGYSASNTSGDKTENSRGGDDYWVVRLDAARNIVWDKTFGGSGTDRLWSIIETQDGGFLMGGESDSNISGDKSENSRGLNDLWVIKIDSDGNEEWQKTYGGSDIDILKSIVSSNDGNFILAGFSSSNISGEKTENSRGLKDYWVLKIDATGNIIWQKTYGGNNGDGAYFIHTTSDGNFVIGGESASNISGEKTENSFCNSTDAWVIKIDTNGQLIWDKTIGGNDTEFFGNIRETNDNGFILGMASFSENTGYKTEASYGNRDYWVVKLNETGNLEWDKSFGGNNIDNLTTVLQTNDGSYTVGGWSASNTSGNKTENSNGLRDYWMLKFQMDTDDYNPPNSTTTAVCSGSNLELTATTGVYYNWTGPNGFTSTVQNPVISNVSSINAGTYNVTISDNSNCSETKIINVTVTASTSITPISDITICDDDEDGFAIFNLTPIKSNLLLDPNNISVDFYDENGDKIPDAELPTYKNKISNQEVIKVEVNNASSSCSKKTTFKLIVSTIIANLTLDIIGCDTDNNNISEFFDTSTVETTVLAGQTNVTVTYTNNNGDILPSPLPNPYTNKYLNEEIIVRVSSNTDPGCYKETSFKLITSPCTDVSLDYPPFFTPNSDGINDFWPKKISAESISIYNRYGKLLKVLYPGSPKWDGTYNGKLLPSSDYWFFAVLSSEKTIKGHFSLKR</sequence>
<protein>
    <submittedName>
        <fullName evidence="1">Gliding motility-associated C-terminal domain-containing protein</fullName>
    </submittedName>
</protein>
<evidence type="ECO:0000313" key="2">
    <source>
        <dbReference type="Proteomes" id="UP000183257"/>
    </source>
</evidence>
<dbReference type="Pfam" id="PF13585">
    <property type="entry name" value="CHU_C"/>
    <property type="match status" value="1"/>
</dbReference>
<dbReference type="RefSeq" id="WP_072304369.1">
    <property type="nucleotide sequence ID" value="NZ_FPIY01000004.1"/>
</dbReference>
<dbReference type="Proteomes" id="UP000183257">
    <property type="component" value="Unassembled WGS sequence"/>
</dbReference>
<dbReference type="SUPFAM" id="SSF50998">
    <property type="entry name" value="Quinoprotein alcohol dehydrogenase-like"/>
    <property type="match status" value="1"/>
</dbReference>
<reference evidence="2" key="1">
    <citation type="submission" date="2016-11" db="EMBL/GenBank/DDBJ databases">
        <authorList>
            <person name="Varghese N."/>
            <person name="Submissions S."/>
        </authorList>
    </citation>
    <scope>NUCLEOTIDE SEQUENCE [LARGE SCALE GENOMIC DNA]</scope>
    <source>
        <strain evidence="2">DSM 24786</strain>
    </source>
</reference>
<dbReference type="PANTHER" id="PTHR42754">
    <property type="entry name" value="ENDOGLUCANASE"/>
    <property type="match status" value="1"/>
</dbReference>
<dbReference type="EMBL" id="FPIY01000004">
    <property type="protein sequence ID" value="SFW60425.1"/>
    <property type="molecule type" value="Genomic_DNA"/>
</dbReference>
<dbReference type="AlphaFoldDB" id="A0A1K1QL96"/>
<keyword evidence="2" id="KW-1185">Reference proteome</keyword>
<dbReference type="NCBIfam" id="TIGR04131">
    <property type="entry name" value="Bac_Flav_CTERM"/>
    <property type="match status" value="1"/>
</dbReference>
<evidence type="ECO:0000313" key="1">
    <source>
        <dbReference type="EMBL" id="SFW60425.1"/>
    </source>
</evidence>
<dbReference type="OrthoDB" id="1652165at2"/>
<dbReference type="PANTHER" id="PTHR42754:SF1">
    <property type="entry name" value="LIPOPROTEIN"/>
    <property type="match status" value="1"/>
</dbReference>
<dbReference type="STRING" id="76595.SAMN05660313_02740"/>
<accession>A0A1K1QL96</accession>
<proteinExistence type="predicted"/>